<evidence type="ECO:0000256" key="1">
    <source>
        <dbReference type="ARBA" id="ARBA00004479"/>
    </source>
</evidence>
<keyword evidence="5 13" id="KW-0812">Transmembrane</keyword>
<comment type="similarity">
    <text evidence="2">Belongs to the leguminous lectin family.</text>
</comment>
<keyword evidence="11 13" id="KW-0472">Membrane</keyword>
<comment type="similarity">
    <text evidence="3">In the N-terminal section; belongs to the leguminous lectin family.</text>
</comment>
<accession>A0A445LTV3</accession>
<feature type="domain" description="Protein kinase" evidence="14">
    <location>
        <begin position="1"/>
        <end position="269"/>
    </location>
</feature>
<keyword evidence="15" id="KW-0418">Kinase</keyword>
<sequence>MYAGFSASTGLLLSSHYILGWSFKMNEEAKSLHLETLPSLPTSKNRKMVMILGVAVSFAILTIIIAIGFVIYVVRRMKNGDAVEPWELERIKQDSEEGLQQFMSEIETIGRLRHKNIVQLRGWCRKSWKCVVGFGDEWEGLLMDHGENPNTTRVVGTLGYLAPELTLTGKPTASSDVFAFGALLLEVGCGRRPFEPKALPEELILVDWVKDRWGAGRVLEVVDSKLNWAFDPVQALVKLRLGLMCSSDVPEEAQYEASGDVFGEGHAAS</sequence>
<evidence type="ECO:0000256" key="6">
    <source>
        <dbReference type="ARBA" id="ARBA00022729"/>
    </source>
</evidence>
<gene>
    <name evidence="15" type="ORF">D0Y65_005008</name>
</gene>
<evidence type="ECO:0000256" key="13">
    <source>
        <dbReference type="SAM" id="Phobius"/>
    </source>
</evidence>
<evidence type="ECO:0000313" key="16">
    <source>
        <dbReference type="Proteomes" id="UP000289340"/>
    </source>
</evidence>
<comment type="caution">
    <text evidence="15">The sequence shown here is derived from an EMBL/GenBank/DDBJ whole genome shotgun (WGS) entry which is preliminary data.</text>
</comment>
<dbReference type="SUPFAM" id="SSF49899">
    <property type="entry name" value="Concanavalin A-like lectins/glucanases"/>
    <property type="match status" value="1"/>
</dbReference>
<dbReference type="InterPro" id="IPR000719">
    <property type="entry name" value="Prot_kinase_dom"/>
</dbReference>
<organism evidence="15 16">
    <name type="scientific">Glycine soja</name>
    <name type="common">Wild soybean</name>
    <dbReference type="NCBI Taxonomy" id="3848"/>
    <lineage>
        <taxon>Eukaryota</taxon>
        <taxon>Viridiplantae</taxon>
        <taxon>Streptophyta</taxon>
        <taxon>Embryophyta</taxon>
        <taxon>Tracheophyta</taxon>
        <taxon>Spermatophyta</taxon>
        <taxon>Magnoliopsida</taxon>
        <taxon>eudicotyledons</taxon>
        <taxon>Gunneridae</taxon>
        <taxon>Pentapetalae</taxon>
        <taxon>rosids</taxon>
        <taxon>fabids</taxon>
        <taxon>Fabales</taxon>
        <taxon>Fabaceae</taxon>
        <taxon>Papilionoideae</taxon>
        <taxon>50 kb inversion clade</taxon>
        <taxon>NPAAA clade</taxon>
        <taxon>indigoferoid/millettioid clade</taxon>
        <taxon>Phaseoleae</taxon>
        <taxon>Glycine</taxon>
        <taxon>Glycine subgen. Soja</taxon>
    </lineage>
</organism>
<dbReference type="SUPFAM" id="SSF56112">
    <property type="entry name" value="Protein kinase-like (PK-like)"/>
    <property type="match status" value="1"/>
</dbReference>
<evidence type="ECO:0000256" key="4">
    <source>
        <dbReference type="ARBA" id="ARBA00010217"/>
    </source>
</evidence>
<keyword evidence="16" id="KW-1185">Reference proteome</keyword>
<dbReference type="GO" id="GO:0005524">
    <property type="term" value="F:ATP binding"/>
    <property type="evidence" value="ECO:0007669"/>
    <property type="project" value="UniProtKB-KW"/>
</dbReference>
<dbReference type="Gene3D" id="3.30.200.20">
    <property type="entry name" value="Phosphorylase Kinase, domain 1"/>
    <property type="match status" value="1"/>
</dbReference>
<feature type="transmembrane region" description="Helical" evidence="13">
    <location>
        <begin position="48"/>
        <end position="74"/>
    </location>
</feature>
<dbReference type="Pfam" id="PF00139">
    <property type="entry name" value="Lectin_legB"/>
    <property type="match status" value="1"/>
</dbReference>
<dbReference type="GO" id="GO:0004672">
    <property type="term" value="F:protein kinase activity"/>
    <property type="evidence" value="ECO:0007669"/>
    <property type="project" value="InterPro"/>
</dbReference>
<evidence type="ECO:0000256" key="9">
    <source>
        <dbReference type="ARBA" id="ARBA00022840"/>
    </source>
</evidence>
<dbReference type="InterPro" id="IPR013320">
    <property type="entry name" value="ConA-like_dom_sf"/>
</dbReference>
<keyword evidence="6" id="KW-0732">Signal</keyword>
<dbReference type="GO" id="GO:0030246">
    <property type="term" value="F:carbohydrate binding"/>
    <property type="evidence" value="ECO:0007669"/>
    <property type="project" value="UniProtKB-KW"/>
</dbReference>
<comment type="subcellular location">
    <subcellularLocation>
        <location evidence="1">Membrane</location>
        <topology evidence="1">Single-pass type I membrane protein</topology>
    </subcellularLocation>
</comment>
<evidence type="ECO:0000256" key="8">
    <source>
        <dbReference type="ARBA" id="ARBA00022741"/>
    </source>
</evidence>
<evidence type="ECO:0000256" key="2">
    <source>
        <dbReference type="ARBA" id="ARBA00007606"/>
    </source>
</evidence>
<dbReference type="EMBL" id="QZWG01000002">
    <property type="protein sequence ID" value="RZC26639.1"/>
    <property type="molecule type" value="Genomic_DNA"/>
</dbReference>
<comment type="similarity">
    <text evidence="4">In the C-terminal section; belongs to the protein kinase superfamily. Ser/Thr protein kinase family.</text>
</comment>
<keyword evidence="7 15" id="KW-0430">Lectin</keyword>
<proteinExistence type="inferred from homology"/>
<keyword evidence="15" id="KW-0808">Transferase</keyword>
<dbReference type="Gene3D" id="1.10.510.10">
    <property type="entry name" value="Transferase(Phosphotransferase) domain 1"/>
    <property type="match status" value="1"/>
</dbReference>
<evidence type="ECO:0000256" key="3">
    <source>
        <dbReference type="ARBA" id="ARBA00008536"/>
    </source>
</evidence>
<dbReference type="Proteomes" id="UP000289340">
    <property type="component" value="Chromosome 2"/>
</dbReference>
<evidence type="ECO:0000313" key="15">
    <source>
        <dbReference type="EMBL" id="RZC26639.1"/>
    </source>
</evidence>
<name>A0A445LTV3_GLYSO</name>
<dbReference type="SMART" id="SM00220">
    <property type="entry name" value="S_TKc"/>
    <property type="match status" value="1"/>
</dbReference>
<reference evidence="15 16" key="1">
    <citation type="submission" date="2018-09" db="EMBL/GenBank/DDBJ databases">
        <title>A high-quality reference genome of wild soybean provides a powerful tool to mine soybean genomes.</title>
        <authorList>
            <person name="Xie M."/>
            <person name="Chung C.Y.L."/>
            <person name="Li M.-W."/>
            <person name="Wong F.-L."/>
            <person name="Chan T.-F."/>
            <person name="Lam H.-M."/>
        </authorList>
    </citation>
    <scope>NUCLEOTIDE SEQUENCE [LARGE SCALE GENOMIC DNA]</scope>
    <source>
        <strain evidence="16">cv. W05</strain>
        <tissue evidence="15">Hypocotyl of etiolated seedlings</tissue>
    </source>
</reference>
<dbReference type="Gene3D" id="2.60.120.200">
    <property type="match status" value="1"/>
</dbReference>
<dbReference type="PROSITE" id="PS50011">
    <property type="entry name" value="PROTEIN_KINASE_DOM"/>
    <property type="match status" value="1"/>
</dbReference>
<evidence type="ECO:0000256" key="10">
    <source>
        <dbReference type="ARBA" id="ARBA00022989"/>
    </source>
</evidence>
<dbReference type="PANTHER" id="PTHR27007">
    <property type="match status" value="1"/>
</dbReference>
<keyword evidence="9" id="KW-0067">ATP-binding</keyword>
<protein>
    <submittedName>
        <fullName evidence="15">L-type lectin-domain containing receptor kinase IV.1</fullName>
    </submittedName>
</protein>
<dbReference type="InterPro" id="IPR001220">
    <property type="entry name" value="Legume_lectin_dom"/>
</dbReference>
<keyword evidence="10 13" id="KW-1133">Transmembrane helix</keyword>
<dbReference type="GO" id="GO:0016020">
    <property type="term" value="C:membrane"/>
    <property type="evidence" value="ECO:0007669"/>
    <property type="project" value="UniProtKB-SubCell"/>
</dbReference>
<evidence type="ECO:0000259" key="14">
    <source>
        <dbReference type="PROSITE" id="PS50011"/>
    </source>
</evidence>
<evidence type="ECO:0000256" key="12">
    <source>
        <dbReference type="ARBA" id="ARBA00023170"/>
    </source>
</evidence>
<dbReference type="InterPro" id="IPR050528">
    <property type="entry name" value="L-type_Lectin-RKs"/>
</dbReference>
<dbReference type="AlphaFoldDB" id="A0A445LTV3"/>
<evidence type="ECO:0000256" key="5">
    <source>
        <dbReference type="ARBA" id="ARBA00022692"/>
    </source>
</evidence>
<evidence type="ECO:0000256" key="7">
    <source>
        <dbReference type="ARBA" id="ARBA00022734"/>
    </source>
</evidence>
<evidence type="ECO:0000256" key="11">
    <source>
        <dbReference type="ARBA" id="ARBA00023136"/>
    </source>
</evidence>
<keyword evidence="12 15" id="KW-0675">Receptor</keyword>
<keyword evidence="8" id="KW-0547">Nucleotide-binding</keyword>
<dbReference type="InterPro" id="IPR011009">
    <property type="entry name" value="Kinase-like_dom_sf"/>
</dbReference>